<protein>
    <submittedName>
        <fullName evidence="1">Uncharacterized protein</fullName>
    </submittedName>
</protein>
<keyword evidence="2" id="KW-1185">Reference proteome</keyword>
<dbReference type="AlphaFoldDB" id="A0A167X5S9"/>
<evidence type="ECO:0000313" key="2">
    <source>
        <dbReference type="Proteomes" id="UP000076532"/>
    </source>
</evidence>
<name>A0A167X5S9_9AGAM</name>
<evidence type="ECO:0000313" key="1">
    <source>
        <dbReference type="EMBL" id="KZP06852.1"/>
    </source>
</evidence>
<dbReference type="Proteomes" id="UP000076532">
    <property type="component" value="Unassembled WGS sequence"/>
</dbReference>
<accession>A0A167X5S9</accession>
<gene>
    <name evidence="1" type="ORF">FIBSPDRAFT_966099</name>
</gene>
<reference evidence="1 2" key="1">
    <citation type="journal article" date="2016" name="Mol. Biol. Evol.">
        <title>Comparative Genomics of Early-Diverging Mushroom-Forming Fungi Provides Insights into the Origins of Lignocellulose Decay Capabilities.</title>
        <authorList>
            <person name="Nagy L.G."/>
            <person name="Riley R."/>
            <person name="Tritt A."/>
            <person name="Adam C."/>
            <person name="Daum C."/>
            <person name="Floudas D."/>
            <person name="Sun H."/>
            <person name="Yadav J.S."/>
            <person name="Pangilinan J."/>
            <person name="Larsson K.H."/>
            <person name="Matsuura K."/>
            <person name="Barry K."/>
            <person name="Labutti K."/>
            <person name="Kuo R."/>
            <person name="Ohm R.A."/>
            <person name="Bhattacharya S.S."/>
            <person name="Shirouzu T."/>
            <person name="Yoshinaga Y."/>
            <person name="Martin F.M."/>
            <person name="Grigoriev I.V."/>
            <person name="Hibbett D.S."/>
        </authorList>
    </citation>
    <scope>NUCLEOTIDE SEQUENCE [LARGE SCALE GENOMIC DNA]</scope>
    <source>
        <strain evidence="1 2">CBS 109695</strain>
    </source>
</reference>
<sequence length="131" mass="13841">MAPVTAACTQKNGMFAAMPQLLELNGGVVNGVPVRKLTVVNIVSNPGRRTAKDVDGVRETLLADDVRGELRWKSKAKNVVYSALSAVSFSMVPIRFCAKPLSSPVLLLDYTMASPNPPGTSINLGGTNSVL</sequence>
<dbReference type="EMBL" id="KV417771">
    <property type="protein sequence ID" value="KZP06852.1"/>
    <property type="molecule type" value="Genomic_DNA"/>
</dbReference>
<organism evidence="1 2">
    <name type="scientific">Athelia psychrophila</name>
    <dbReference type="NCBI Taxonomy" id="1759441"/>
    <lineage>
        <taxon>Eukaryota</taxon>
        <taxon>Fungi</taxon>
        <taxon>Dikarya</taxon>
        <taxon>Basidiomycota</taxon>
        <taxon>Agaricomycotina</taxon>
        <taxon>Agaricomycetes</taxon>
        <taxon>Agaricomycetidae</taxon>
        <taxon>Atheliales</taxon>
        <taxon>Atheliaceae</taxon>
        <taxon>Athelia</taxon>
    </lineage>
</organism>
<proteinExistence type="predicted"/>